<name>A0A455SY57_9CHLR</name>
<protein>
    <submittedName>
        <fullName evidence="1">Uncharacterized protein</fullName>
    </submittedName>
</protein>
<organism evidence="1">
    <name type="scientific">Thermogemmatispora argillosa</name>
    <dbReference type="NCBI Taxonomy" id="2045280"/>
    <lineage>
        <taxon>Bacteria</taxon>
        <taxon>Bacillati</taxon>
        <taxon>Chloroflexota</taxon>
        <taxon>Ktedonobacteria</taxon>
        <taxon>Thermogemmatisporales</taxon>
        <taxon>Thermogemmatisporaceae</taxon>
        <taxon>Thermogemmatispora</taxon>
    </lineage>
</organism>
<dbReference type="AlphaFoldDB" id="A0A455SY57"/>
<dbReference type="EMBL" id="AP019377">
    <property type="protein sequence ID" value="BBH92101.1"/>
    <property type="molecule type" value="Genomic_DNA"/>
</dbReference>
<gene>
    <name evidence="1" type="ORF">KTA_03000</name>
</gene>
<reference evidence="1" key="1">
    <citation type="submission" date="2018-12" db="EMBL/GenBank/DDBJ databases">
        <title>Novel natural products biosynthetic potential of the class Ktedonobacteria.</title>
        <authorList>
            <person name="Zheng Y."/>
            <person name="Saitou A."/>
            <person name="Wang C.M."/>
            <person name="Toyoda A."/>
            <person name="Minakuchi Y."/>
            <person name="Sekiguchi Y."/>
            <person name="Ueda K."/>
            <person name="Takano H."/>
            <person name="Sakai Y."/>
            <person name="Yokota A."/>
            <person name="Yabe S."/>
        </authorList>
    </citation>
    <scope>NUCLEOTIDE SEQUENCE</scope>
    <source>
        <strain evidence="1">A3-2</strain>
    </source>
</reference>
<accession>A0A455SY57</accession>
<sequence length="96" mass="10349">MEGHALLLGLAAEALAQQRESPPDEIFQHLSVNPQSLLSLALDRAGRSSPALATLWQRVTKPVLAVLLTACEPVERTHLQEIVSLQAPARGGCPHR</sequence>
<evidence type="ECO:0000313" key="1">
    <source>
        <dbReference type="EMBL" id="BBH92101.1"/>
    </source>
</evidence>
<proteinExistence type="predicted"/>